<accession>C6XMW7</accession>
<gene>
    <name evidence="3" type="ordered locus">Hbal_0435</name>
</gene>
<keyword evidence="1 3" id="KW-0808">Transferase</keyword>
<sequence>MTDNAQSPPITDFFNADMAQAYDERNSKLAIIQQDIHFLINLVLDKLPDQARILCVGAGTGAEILALSRIHPQWRFVALDPSKSMLDVCRKRLEQENLLDRCEFIHGYVEDIEDVNAFDAVLSIMVAHFIPPDARTSYYKKIYNLLKPDAYFISTEISYDLESEQFHAMLENWGQIQKLMGATPESLENLPNTLRNILSVISPQATESMIKKAGFELPVQFFQNFMAYGWYAKK</sequence>
<dbReference type="EMBL" id="CP001678">
    <property type="protein sequence ID" value="ACT58137.1"/>
    <property type="molecule type" value="Genomic_DNA"/>
</dbReference>
<proteinExistence type="predicted"/>
<dbReference type="PANTHER" id="PTHR43861">
    <property type="entry name" value="TRANS-ACONITATE 2-METHYLTRANSFERASE-RELATED"/>
    <property type="match status" value="1"/>
</dbReference>
<dbReference type="InterPro" id="IPR029063">
    <property type="entry name" value="SAM-dependent_MTases_sf"/>
</dbReference>
<dbReference type="Gene3D" id="3.40.50.150">
    <property type="entry name" value="Vaccinia Virus protein VP39"/>
    <property type="match status" value="1"/>
</dbReference>
<dbReference type="STRING" id="582402.Hbal_0435"/>
<evidence type="ECO:0000313" key="3">
    <source>
        <dbReference type="EMBL" id="ACT58137.1"/>
    </source>
</evidence>
<dbReference type="SUPFAM" id="SSF53335">
    <property type="entry name" value="S-adenosyl-L-methionine-dependent methyltransferases"/>
    <property type="match status" value="1"/>
</dbReference>
<dbReference type="CDD" id="cd02440">
    <property type="entry name" value="AdoMet_MTases"/>
    <property type="match status" value="1"/>
</dbReference>
<evidence type="ECO:0000256" key="1">
    <source>
        <dbReference type="ARBA" id="ARBA00022679"/>
    </source>
</evidence>
<organism evidence="3 4">
    <name type="scientific">Hirschia baltica (strain ATCC 49814 / DSM 5838 / IFAM 1418)</name>
    <dbReference type="NCBI Taxonomy" id="582402"/>
    <lineage>
        <taxon>Bacteria</taxon>
        <taxon>Pseudomonadati</taxon>
        <taxon>Pseudomonadota</taxon>
        <taxon>Alphaproteobacteria</taxon>
        <taxon>Hyphomonadales</taxon>
        <taxon>Hyphomonadaceae</taxon>
        <taxon>Hirschia</taxon>
    </lineage>
</organism>
<dbReference type="InterPro" id="IPR041698">
    <property type="entry name" value="Methyltransf_25"/>
</dbReference>
<reference evidence="4" key="1">
    <citation type="journal article" date="2011" name="J. Bacteriol.">
        <title>Genome sequences of eight morphologically diverse alphaproteobacteria.</title>
        <authorList>
            <consortium name="US DOE Joint Genome Institute"/>
            <person name="Brown P.J."/>
            <person name="Kysela D.T."/>
            <person name="Buechlein A."/>
            <person name="Hemmerich C."/>
            <person name="Brun Y.V."/>
        </authorList>
    </citation>
    <scope>NUCLEOTIDE SEQUENCE [LARGE SCALE GENOMIC DNA]</scope>
    <source>
        <strain evidence="4">ATCC 49814 / DSM 5838 / IFAM 1418</strain>
    </source>
</reference>
<dbReference type="GO" id="GO:0008168">
    <property type="term" value="F:methyltransferase activity"/>
    <property type="evidence" value="ECO:0007669"/>
    <property type="project" value="UniProtKB-KW"/>
</dbReference>
<protein>
    <submittedName>
        <fullName evidence="3">Methyltransferase type 11</fullName>
    </submittedName>
</protein>
<dbReference type="GO" id="GO:0032259">
    <property type="term" value="P:methylation"/>
    <property type="evidence" value="ECO:0007669"/>
    <property type="project" value="UniProtKB-KW"/>
</dbReference>
<dbReference type="KEGG" id="hba:Hbal_0435"/>
<keyword evidence="3" id="KW-0489">Methyltransferase</keyword>
<dbReference type="RefSeq" id="WP_015826287.1">
    <property type="nucleotide sequence ID" value="NC_012982.1"/>
</dbReference>
<name>C6XMW7_HIRBI</name>
<dbReference type="HOGENOM" id="CLU_081790_0_0_5"/>
<evidence type="ECO:0000313" key="4">
    <source>
        <dbReference type="Proteomes" id="UP000002745"/>
    </source>
</evidence>
<dbReference type="eggNOG" id="COG2226">
    <property type="taxonomic scope" value="Bacteria"/>
</dbReference>
<evidence type="ECO:0000259" key="2">
    <source>
        <dbReference type="Pfam" id="PF13649"/>
    </source>
</evidence>
<dbReference type="OrthoDB" id="213472at2"/>
<feature type="domain" description="Methyltransferase" evidence="2">
    <location>
        <begin position="53"/>
        <end position="149"/>
    </location>
</feature>
<dbReference type="Pfam" id="PF13649">
    <property type="entry name" value="Methyltransf_25"/>
    <property type="match status" value="1"/>
</dbReference>
<keyword evidence="4" id="KW-1185">Reference proteome</keyword>
<dbReference type="Proteomes" id="UP000002745">
    <property type="component" value="Chromosome"/>
</dbReference>
<dbReference type="AlphaFoldDB" id="C6XMW7"/>